<organism evidence="2 3">
    <name type="scientific">Insulibacter thermoxylanivorax</name>
    <dbReference type="NCBI Taxonomy" id="2749268"/>
    <lineage>
        <taxon>Bacteria</taxon>
        <taxon>Bacillati</taxon>
        <taxon>Bacillota</taxon>
        <taxon>Bacilli</taxon>
        <taxon>Bacillales</taxon>
        <taxon>Paenibacillaceae</taxon>
        <taxon>Insulibacter</taxon>
    </lineage>
</organism>
<reference evidence="2" key="2">
    <citation type="journal article" date="2021" name="Data Brief">
        <title>Draft genome sequence data of the facultative, thermophilic, xylanolytic bacterium Paenibacillus sp. strain DA-C8.</title>
        <authorList>
            <person name="Chhe C."/>
            <person name="Uke A."/>
            <person name="Baramee S."/>
            <person name="Ungkulpasvich U."/>
            <person name="Tachaapaikoon C."/>
            <person name="Pason P."/>
            <person name="Waeonukul R."/>
            <person name="Ratanakhanokchai K."/>
            <person name="Kosugi A."/>
        </authorList>
    </citation>
    <scope>NUCLEOTIDE SEQUENCE</scope>
    <source>
        <strain evidence="2">DA-C8</strain>
    </source>
</reference>
<protein>
    <submittedName>
        <fullName evidence="2">Uncharacterized protein</fullName>
    </submittedName>
</protein>
<keyword evidence="3" id="KW-1185">Reference proteome</keyword>
<feature type="region of interest" description="Disordered" evidence="1">
    <location>
        <begin position="45"/>
        <end position="68"/>
    </location>
</feature>
<dbReference type="AlphaFoldDB" id="A0A916QF96"/>
<dbReference type="Proteomes" id="UP000654993">
    <property type="component" value="Unassembled WGS sequence"/>
</dbReference>
<evidence type="ECO:0000313" key="2">
    <source>
        <dbReference type="EMBL" id="GFR37332.1"/>
    </source>
</evidence>
<proteinExistence type="predicted"/>
<evidence type="ECO:0000313" key="3">
    <source>
        <dbReference type="Proteomes" id="UP000654993"/>
    </source>
</evidence>
<sequence length="68" mass="7786">MIFDLIPKFWIPVDRGGRCIMLKLNMLALNMLELDMLELDMLGLGSERNDQDGQTRVEAGIYKGDQRS</sequence>
<comment type="caution">
    <text evidence="2">The sequence shown here is derived from an EMBL/GenBank/DDBJ whole genome shotgun (WGS) entry which is preliminary data.</text>
</comment>
<evidence type="ECO:0000256" key="1">
    <source>
        <dbReference type="SAM" id="MobiDB-lite"/>
    </source>
</evidence>
<reference evidence="2" key="1">
    <citation type="submission" date="2020-08" db="EMBL/GenBank/DDBJ databases">
        <authorList>
            <person name="Uke A."/>
            <person name="Chhe C."/>
            <person name="Baramee S."/>
            <person name="Kosugi A."/>
        </authorList>
    </citation>
    <scope>NUCLEOTIDE SEQUENCE</scope>
    <source>
        <strain evidence="2">DA-C8</strain>
    </source>
</reference>
<name>A0A916QF96_9BACL</name>
<gene>
    <name evidence="2" type="ORF">PRECH8_06280</name>
</gene>
<dbReference type="EMBL" id="BMAQ01000005">
    <property type="protein sequence ID" value="GFR37332.1"/>
    <property type="molecule type" value="Genomic_DNA"/>
</dbReference>
<accession>A0A916QF96</accession>